<comment type="caution">
    <text evidence="4">The sequence shown here is derived from an EMBL/GenBank/DDBJ whole genome shotgun (WGS) entry which is preliminary data.</text>
</comment>
<organism evidence="4 5">
    <name type="scientific">Podospora australis</name>
    <dbReference type="NCBI Taxonomy" id="1536484"/>
    <lineage>
        <taxon>Eukaryota</taxon>
        <taxon>Fungi</taxon>
        <taxon>Dikarya</taxon>
        <taxon>Ascomycota</taxon>
        <taxon>Pezizomycotina</taxon>
        <taxon>Sordariomycetes</taxon>
        <taxon>Sordariomycetidae</taxon>
        <taxon>Sordariales</taxon>
        <taxon>Podosporaceae</taxon>
        <taxon>Podospora</taxon>
    </lineage>
</organism>
<feature type="repeat" description="ANK" evidence="3">
    <location>
        <begin position="63"/>
        <end position="95"/>
    </location>
</feature>
<evidence type="ECO:0000256" key="2">
    <source>
        <dbReference type="ARBA" id="ARBA00023043"/>
    </source>
</evidence>
<evidence type="ECO:0000313" key="4">
    <source>
        <dbReference type="EMBL" id="KAK4182026.1"/>
    </source>
</evidence>
<feature type="repeat" description="ANK" evidence="3">
    <location>
        <begin position="96"/>
        <end position="128"/>
    </location>
</feature>
<sequence length="153" mass="16090">MAELLLDYGADPNAVGQGTLFTALQSAVCRRNIKLVEFLIKRGADGRAPALRFQDDKTGIWLCGYSALQSAAYAGDVGIAVILIANAADVNASYGEGGTPLECAAKHGSLIIAQVLLSAGVQITGEGHDAYNRAIEKAKANKHFAIAKFLEQN</sequence>
<reference evidence="4" key="2">
    <citation type="submission" date="2023-05" db="EMBL/GenBank/DDBJ databases">
        <authorList>
            <consortium name="Lawrence Berkeley National Laboratory"/>
            <person name="Steindorff A."/>
            <person name="Hensen N."/>
            <person name="Bonometti L."/>
            <person name="Westerberg I."/>
            <person name="Brannstrom I.O."/>
            <person name="Guillou S."/>
            <person name="Cros-Aarteil S."/>
            <person name="Calhoun S."/>
            <person name="Haridas S."/>
            <person name="Kuo A."/>
            <person name="Mondo S."/>
            <person name="Pangilinan J."/>
            <person name="Riley R."/>
            <person name="Labutti K."/>
            <person name="Andreopoulos B."/>
            <person name="Lipzen A."/>
            <person name="Chen C."/>
            <person name="Yanf M."/>
            <person name="Daum C."/>
            <person name="Ng V."/>
            <person name="Clum A."/>
            <person name="Ohm R."/>
            <person name="Martin F."/>
            <person name="Silar P."/>
            <person name="Natvig D."/>
            <person name="Lalanne C."/>
            <person name="Gautier V."/>
            <person name="Ament-Velasquez S.L."/>
            <person name="Kruys A."/>
            <person name="Hutchinson M.I."/>
            <person name="Powell A.J."/>
            <person name="Barry K."/>
            <person name="Miller A.N."/>
            <person name="Grigoriev I.V."/>
            <person name="Debuchy R."/>
            <person name="Gladieux P."/>
            <person name="Thoren M.H."/>
            <person name="Johannesson H."/>
        </authorList>
    </citation>
    <scope>NUCLEOTIDE SEQUENCE</scope>
    <source>
        <strain evidence="4">PSN309</strain>
    </source>
</reference>
<dbReference type="PANTHER" id="PTHR24171">
    <property type="entry name" value="ANKYRIN REPEAT DOMAIN-CONTAINING PROTEIN 39-RELATED"/>
    <property type="match status" value="1"/>
</dbReference>
<dbReference type="AlphaFoldDB" id="A0AAN6WIT6"/>
<dbReference type="InterPro" id="IPR002110">
    <property type="entry name" value="Ankyrin_rpt"/>
</dbReference>
<dbReference type="SMART" id="SM00248">
    <property type="entry name" value="ANK"/>
    <property type="match status" value="3"/>
</dbReference>
<feature type="non-terminal residue" evidence="4">
    <location>
        <position position="153"/>
    </location>
</feature>
<dbReference type="EMBL" id="MU864809">
    <property type="protein sequence ID" value="KAK4182026.1"/>
    <property type="molecule type" value="Genomic_DNA"/>
</dbReference>
<dbReference type="Gene3D" id="1.25.40.20">
    <property type="entry name" value="Ankyrin repeat-containing domain"/>
    <property type="match status" value="1"/>
</dbReference>
<dbReference type="InterPro" id="IPR036770">
    <property type="entry name" value="Ankyrin_rpt-contain_sf"/>
</dbReference>
<protein>
    <submittedName>
        <fullName evidence="4">Ankyrin repeat-containing domain protein</fullName>
    </submittedName>
</protein>
<accession>A0AAN6WIT6</accession>
<reference evidence="4" key="1">
    <citation type="journal article" date="2023" name="Mol. Phylogenet. Evol.">
        <title>Genome-scale phylogeny and comparative genomics of the fungal order Sordariales.</title>
        <authorList>
            <person name="Hensen N."/>
            <person name="Bonometti L."/>
            <person name="Westerberg I."/>
            <person name="Brannstrom I.O."/>
            <person name="Guillou S."/>
            <person name="Cros-Aarteil S."/>
            <person name="Calhoun S."/>
            <person name="Haridas S."/>
            <person name="Kuo A."/>
            <person name="Mondo S."/>
            <person name="Pangilinan J."/>
            <person name="Riley R."/>
            <person name="LaButti K."/>
            <person name="Andreopoulos B."/>
            <person name="Lipzen A."/>
            <person name="Chen C."/>
            <person name="Yan M."/>
            <person name="Daum C."/>
            <person name="Ng V."/>
            <person name="Clum A."/>
            <person name="Steindorff A."/>
            <person name="Ohm R.A."/>
            <person name="Martin F."/>
            <person name="Silar P."/>
            <person name="Natvig D.O."/>
            <person name="Lalanne C."/>
            <person name="Gautier V."/>
            <person name="Ament-Velasquez S.L."/>
            <person name="Kruys A."/>
            <person name="Hutchinson M.I."/>
            <person name="Powell A.J."/>
            <person name="Barry K."/>
            <person name="Miller A.N."/>
            <person name="Grigoriev I.V."/>
            <person name="Debuchy R."/>
            <person name="Gladieux P."/>
            <person name="Hiltunen Thoren M."/>
            <person name="Johannesson H."/>
        </authorList>
    </citation>
    <scope>NUCLEOTIDE SEQUENCE</scope>
    <source>
        <strain evidence="4">PSN309</strain>
    </source>
</reference>
<keyword evidence="1" id="KW-0677">Repeat</keyword>
<proteinExistence type="predicted"/>
<keyword evidence="5" id="KW-1185">Reference proteome</keyword>
<dbReference type="Pfam" id="PF12796">
    <property type="entry name" value="Ank_2"/>
    <property type="match status" value="1"/>
</dbReference>
<dbReference type="PROSITE" id="PS50088">
    <property type="entry name" value="ANK_REPEAT"/>
    <property type="match status" value="2"/>
</dbReference>
<evidence type="ECO:0000256" key="3">
    <source>
        <dbReference type="PROSITE-ProRule" id="PRU00023"/>
    </source>
</evidence>
<gene>
    <name evidence="4" type="ORF">QBC35DRAFT_421410</name>
</gene>
<evidence type="ECO:0000256" key="1">
    <source>
        <dbReference type="ARBA" id="ARBA00022737"/>
    </source>
</evidence>
<dbReference type="PROSITE" id="PS50297">
    <property type="entry name" value="ANK_REP_REGION"/>
    <property type="match status" value="1"/>
</dbReference>
<keyword evidence="2 3" id="KW-0040">ANK repeat</keyword>
<dbReference type="SUPFAM" id="SSF48403">
    <property type="entry name" value="Ankyrin repeat"/>
    <property type="match status" value="1"/>
</dbReference>
<dbReference type="Pfam" id="PF00023">
    <property type="entry name" value="Ank"/>
    <property type="match status" value="1"/>
</dbReference>
<evidence type="ECO:0000313" key="5">
    <source>
        <dbReference type="Proteomes" id="UP001302126"/>
    </source>
</evidence>
<name>A0AAN6WIT6_9PEZI</name>
<dbReference type="Proteomes" id="UP001302126">
    <property type="component" value="Unassembled WGS sequence"/>
</dbReference>